<dbReference type="Proteomes" id="UP000480178">
    <property type="component" value="Chromosome"/>
</dbReference>
<dbReference type="EMBL" id="CP048222">
    <property type="protein sequence ID" value="QHT68147.1"/>
    <property type="molecule type" value="Genomic_DNA"/>
</dbReference>
<dbReference type="PANTHER" id="PTHR37944:SF1">
    <property type="entry name" value="PORIN B"/>
    <property type="match status" value="1"/>
</dbReference>
<dbReference type="AlphaFoldDB" id="A0A6C0GJN0"/>
<dbReference type="InterPro" id="IPR038673">
    <property type="entry name" value="OprB_sf"/>
</dbReference>
<keyword evidence="4" id="KW-1185">Reference proteome</keyword>
<organism evidence="3 4">
    <name type="scientific">Rhodocytophaga rosea</name>
    <dbReference type="NCBI Taxonomy" id="2704465"/>
    <lineage>
        <taxon>Bacteria</taxon>
        <taxon>Pseudomonadati</taxon>
        <taxon>Bacteroidota</taxon>
        <taxon>Cytophagia</taxon>
        <taxon>Cytophagales</taxon>
        <taxon>Rhodocytophagaceae</taxon>
        <taxon>Rhodocytophaga</taxon>
    </lineage>
</organism>
<comment type="similarity">
    <text evidence="1 2">Belongs to the OprB family.</text>
</comment>
<accession>A0A6C0GJN0</accession>
<dbReference type="InterPro" id="IPR007049">
    <property type="entry name" value="Carb-sel_porin_OprB"/>
</dbReference>
<dbReference type="GO" id="GO:0015288">
    <property type="term" value="F:porin activity"/>
    <property type="evidence" value="ECO:0007669"/>
    <property type="project" value="InterPro"/>
</dbReference>
<gene>
    <name evidence="3" type="ORF">GXP67_16610</name>
</gene>
<dbReference type="GO" id="GO:0016020">
    <property type="term" value="C:membrane"/>
    <property type="evidence" value="ECO:0007669"/>
    <property type="project" value="InterPro"/>
</dbReference>
<evidence type="ECO:0000313" key="4">
    <source>
        <dbReference type="Proteomes" id="UP000480178"/>
    </source>
</evidence>
<dbReference type="KEGG" id="rhoz:GXP67_16610"/>
<evidence type="ECO:0000256" key="1">
    <source>
        <dbReference type="ARBA" id="ARBA00008769"/>
    </source>
</evidence>
<dbReference type="InterPro" id="IPR052932">
    <property type="entry name" value="OprB_Porin"/>
</dbReference>
<dbReference type="GO" id="GO:0008643">
    <property type="term" value="P:carbohydrate transport"/>
    <property type="evidence" value="ECO:0007669"/>
    <property type="project" value="InterPro"/>
</dbReference>
<name>A0A6C0GJN0_9BACT</name>
<evidence type="ECO:0000256" key="2">
    <source>
        <dbReference type="RuleBase" id="RU363072"/>
    </source>
</evidence>
<protein>
    <submittedName>
        <fullName evidence="3">Carbohydrate porin</fullName>
    </submittedName>
</protein>
<dbReference type="Gene3D" id="2.40.160.180">
    <property type="entry name" value="Carbohydrate-selective porin OprB"/>
    <property type="match status" value="1"/>
</dbReference>
<dbReference type="PANTHER" id="PTHR37944">
    <property type="entry name" value="PORIN B"/>
    <property type="match status" value="1"/>
</dbReference>
<reference evidence="3 4" key="1">
    <citation type="submission" date="2020-01" db="EMBL/GenBank/DDBJ databases">
        <authorList>
            <person name="Kim M.K."/>
        </authorList>
    </citation>
    <scope>NUCLEOTIDE SEQUENCE [LARGE SCALE GENOMIC DNA]</scope>
    <source>
        <strain evidence="3 4">172606-1</strain>
    </source>
</reference>
<sequence length="396" mass="44604">MRKFYISVLIIYLIQNDLKAQNDTIPEEIKLIKKPSPISYSIAYTIDAVGSVSRKNMHYLGLVGNVDLKVDFDTKKANLWPNGTLHLYGINNHGAQPTTNVIGDLQGVSNIEAPERTYLFELWYEQKLGPVSLLAGQHDVNSEFATTSFGFHFINGSFGFQPDIALNTPVSNFSFSTIGIRSKAEIRKNIVLSSAIYKGNPGNKDTNPYGVNWKISPGEGYFTIHEFQYNWQQRGNYKGSFKIGSWYHSKVFQSLTDSSRYERGNRGIYGIADQLLFINKNKPSNKVGLFLQLGMVPKNINLINFYTGTGLVYTGMLPKRANDVIGIAIANAQLNNKLVNVSEGLLMKNENVIEFTYQALINRYIIIQPNIQYIVHPGSRNTSNQLITIMRVSMKY</sequence>
<proteinExistence type="inferred from homology"/>
<evidence type="ECO:0000313" key="3">
    <source>
        <dbReference type="EMBL" id="QHT68147.1"/>
    </source>
</evidence>
<dbReference type="RefSeq" id="WP_162444165.1">
    <property type="nucleotide sequence ID" value="NZ_CP048222.1"/>
</dbReference>
<dbReference type="Pfam" id="PF04966">
    <property type="entry name" value="OprB"/>
    <property type="match status" value="1"/>
</dbReference>